<evidence type="ECO:0000256" key="2">
    <source>
        <dbReference type="ARBA" id="ARBA00022448"/>
    </source>
</evidence>
<dbReference type="PANTHER" id="PTHR42794">
    <property type="entry name" value="HEMIN IMPORT ATP-BINDING PROTEIN HMUV"/>
    <property type="match status" value="1"/>
</dbReference>
<dbReference type="AlphaFoldDB" id="A0A916XFS7"/>
<dbReference type="CDD" id="cd03214">
    <property type="entry name" value="ABC_Iron-Siderophores_B12_Hemin"/>
    <property type="match status" value="1"/>
</dbReference>
<comment type="function">
    <text evidence="6">Part of the ABC transporter complex HmuTUV involved in hemin import. Responsible for energy coupling to the transport system.</text>
</comment>
<dbReference type="PROSITE" id="PS50893">
    <property type="entry name" value="ABC_TRANSPORTER_2"/>
    <property type="match status" value="1"/>
</dbReference>
<organism evidence="8 9">
    <name type="scientific">Chelatococcus reniformis</name>
    <dbReference type="NCBI Taxonomy" id="1494448"/>
    <lineage>
        <taxon>Bacteria</taxon>
        <taxon>Pseudomonadati</taxon>
        <taxon>Pseudomonadota</taxon>
        <taxon>Alphaproteobacteria</taxon>
        <taxon>Hyphomicrobiales</taxon>
        <taxon>Chelatococcaceae</taxon>
        <taxon>Chelatococcus</taxon>
    </lineage>
</organism>
<sequence>MATASTTLEVDDLHAGYRGRPVLAGLALAPVRTGTIAALVGPNGAGKSTLLRALCGLVPARGRVGFGGVDLLGLGPGERARHIGFMPQNLPSTAALTVLESVISALKAGAEPASGDARLRALAALHRLGIAHLAMEQLGRLSGGQLQLANLAQAIAREPPLLLLDEPTSALDLHYQLRVIGAVRTLADEGRIVVVVLHDLAFAARWSDHIVVLDKGRLHSQGAPQKVITAAMLRDVYHVEARVERCSNGRIQIMADGLVA</sequence>
<comment type="similarity">
    <text evidence="1">Belongs to the ABC transporter superfamily.</text>
</comment>
<dbReference type="InterPro" id="IPR003593">
    <property type="entry name" value="AAA+_ATPase"/>
</dbReference>
<evidence type="ECO:0000256" key="3">
    <source>
        <dbReference type="ARBA" id="ARBA00022741"/>
    </source>
</evidence>
<keyword evidence="9" id="KW-1185">Reference proteome</keyword>
<dbReference type="InterPro" id="IPR003439">
    <property type="entry name" value="ABC_transporter-like_ATP-bd"/>
</dbReference>
<dbReference type="Pfam" id="PF00005">
    <property type="entry name" value="ABC_tran"/>
    <property type="match status" value="1"/>
</dbReference>
<evidence type="ECO:0000256" key="5">
    <source>
        <dbReference type="ARBA" id="ARBA00022967"/>
    </source>
</evidence>
<dbReference type="InterPro" id="IPR027417">
    <property type="entry name" value="P-loop_NTPase"/>
</dbReference>
<accession>A0A916XFS7</accession>
<reference evidence="8" key="2">
    <citation type="submission" date="2020-09" db="EMBL/GenBank/DDBJ databases">
        <authorList>
            <person name="Sun Q."/>
            <person name="Zhou Y."/>
        </authorList>
    </citation>
    <scope>NUCLEOTIDE SEQUENCE</scope>
    <source>
        <strain evidence="8">CGMCC 1.12919</strain>
    </source>
</reference>
<evidence type="ECO:0000256" key="1">
    <source>
        <dbReference type="ARBA" id="ARBA00005417"/>
    </source>
</evidence>
<evidence type="ECO:0000256" key="4">
    <source>
        <dbReference type="ARBA" id="ARBA00022840"/>
    </source>
</evidence>
<dbReference type="SMART" id="SM00382">
    <property type="entry name" value="AAA"/>
    <property type="match status" value="1"/>
</dbReference>
<dbReference type="GO" id="GO:0005524">
    <property type="term" value="F:ATP binding"/>
    <property type="evidence" value="ECO:0007669"/>
    <property type="project" value="UniProtKB-KW"/>
</dbReference>
<dbReference type="GO" id="GO:0016887">
    <property type="term" value="F:ATP hydrolysis activity"/>
    <property type="evidence" value="ECO:0007669"/>
    <property type="project" value="InterPro"/>
</dbReference>
<dbReference type="Proteomes" id="UP000637002">
    <property type="component" value="Unassembled WGS sequence"/>
</dbReference>
<protein>
    <submittedName>
        <fullName evidence="8">ABC transporter ATP-binding protein</fullName>
    </submittedName>
</protein>
<dbReference type="RefSeq" id="WP_188610068.1">
    <property type="nucleotide sequence ID" value="NZ_BMGG01000005.1"/>
</dbReference>
<comment type="caution">
    <text evidence="8">The sequence shown here is derived from an EMBL/GenBank/DDBJ whole genome shotgun (WGS) entry which is preliminary data.</text>
</comment>
<keyword evidence="2" id="KW-0813">Transport</keyword>
<dbReference type="PANTHER" id="PTHR42794:SF1">
    <property type="entry name" value="HEMIN IMPORT ATP-BINDING PROTEIN HMUV"/>
    <property type="match status" value="1"/>
</dbReference>
<dbReference type="Gene3D" id="3.40.50.300">
    <property type="entry name" value="P-loop containing nucleotide triphosphate hydrolases"/>
    <property type="match status" value="1"/>
</dbReference>
<evidence type="ECO:0000259" key="7">
    <source>
        <dbReference type="PROSITE" id="PS50893"/>
    </source>
</evidence>
<keyword evidence="3" id="KW-0547">Nucleotide-binding</keyword>
<gene>
    <name evidence="8" type="ORF">GCM10010994_30890</name>
</gene>
<reference evidence="8" key="1">
    <citation type="journal article" date="2014" name="Int. J. Syst. Evol. Microbiol.">
        <title>Complete genome sequence of Corynebacterium casei LMG S-19264T (=DSM 44701T), isolated from a smear-ripened cheese.</title>
        <authorList>
            <consortium name="US DOE Joint Genome Institute (JGI-PGF)"/>
            <person name="Walter F."/>
            <person name="Albersmeier A."/>
            <person name="Kalinowski J."/>
            <person name="Ruckert C."/>
        </authorList>
    </citation>
    <scope>NUCLEOTIDE SEQUENCE</scope>
    <source>
        <strain evidence="8">CGMCC 1.12919</strain>
    </source>
</reference>
<dbReference type="SUPFAM" id="SSF52540">
    <property type="entry name" value="P-loop containing nucleoside triphosphate hydrolases"/>
    <property type="match status" value="1"/>
</dbReference>
<dbReference type="EMBL" id="BMGG01000005">
    <property type="protein sequence ID" value="GGC70138.1"/>
    <property type="molecule type" value="Genomic_DNA"/>
</dbReference>
<dbReference type="InterPro" id="IPR017871">
    <property type="entry name" value="ABC_transporter-like_CS"/>
</dbReference>
<name>A0A916XFS7_9HYPH</name>
<dbReference type="PROSITE" id="PS00211">
    <property type="entry name" value="ABC_TRANSPORTER_1"/>
    <property type="match status" value="1"/>
</dbReference>
<keyword evidence="4 8" id="KW-0067">ATP-binding</keyword>
<evidence type="ECO:0000313" key="8">
    <source>
        <dbReference type="EMBL" id="GGC70138.1"/>
    </source>
</evidence>
<evidence type="ECO:0000313" key="9">
    <source>
        <dbReference type="Proteomes" id="UP000637002"/>
    </source>
</evidence>
<feature type="domain" description="ABC transporter" evidence="7">
    <location>
        <begin position="8"/>
        <end position="240"/>
    </location>
</feature>
<evidence type="ECO:0000256" key="6">
    <source>
        <dbReference type="ARBA" id="ARBA00037066"/>
    </source>
</evidence>
<keyword evidence="5" id="KW-1278">Translocase</keyword>
<proteinExistence type="inferred from homology"/>